<evidence type="ECO:0000259" key="2">
    <source>
        <dbReference type="Pfam" id="PF02371"/>
    </source>
</evidence>
<reference evidence="3 4" key="1">
    <citation type="journal article" date="2021" name="J. Biosci. Bioeng.">
        <title>Identification and characterization of a chc gene cluster responsible for the aromatization pathway of cyclohexanecarboxylate degradation in Sinomonas cyclohexanicum ATCC 51369.</title>
        <authorList>
            <person name="Yamamoto T."/>
            <person name="Hasegawa Y."/>
            <person name="Lau P.C.K."/>
            <person name="Iwaki H."/>
        </authorList>
    </citation>
    <scope>NUCLEOTIDE SEQUENCE [LARGE SCALE GENOMIC DNA]</scope>
    <source>
        <strain evidence="3 4">ATCC 51369</strain>
    </source>
</reference>
<dbReference type="EMBL" id="AP024525">
    <property type="protein sequence ID" value="BCT74772.1"/>
    <property type="molecule type" value="Genomic_DNA"/>
</dbReference>
<dbReference type="Proteomes" id="UP001319861">
    <property type="component" value="Chromosome"/>
</dbReference>
<dbReference type="InterPro" id="IPR003346">
    <property type="entry name" value="Transposase_20"/>
</dbReference>
<dbReference type="Pfam" id="PF02371">
    <property type="entry name" value="Transposase_20"/>
    <property type="match status" value="1"/>
</dbReference>
<proteinExistence type="predicted"/>
<keyword evidence="4" id="KW-1185">Reference proteome</keyword>
<evidence type="ECO:0000313" key="4">
    <source>
        <dbReference type="Proteomes" id="UP001319861"/>
    </source>
</evidence>
<evidence type="ECO:0000313" key="3">
    <source>
        <dbReference type="EMBL" id="BCT74772.1"/>
    </source>
</evidence>
<dbReference type="InterPro" id="IPR047650">
    <property type="entry name" value="Transpos_IS110"/>
</dbReference>
<name>A0ABN6FFF2_SINCY</name>
<dbReference type="InterPro" id="IPR002525">
    <property type="entry name" value="Transp_IS110-like_N"/>
</dbReference>
<evidence type="ECO:0000259" key="1">
    <source>
        <dbReference type="Pfam" id="PF01548"/>
    </source>
</evidence>
<gene>
    <name evidence="3" type="ORF">SCMU_06140</name>
</gene>
<protein>
    <submittedName>
        <fullName evidence="3">IS110 family transposase</fullName>
    </submittedName>
</protein>
<feature type="domain" description="Transposase IS116/IS110/IS902 C-terminal" evidence="2">
    <location>
        <begin position="221"/>
        <end position="305"/>
    </location>
</feature>
<dbReference type="Pfam" id="PF01548">
    <property type="entry name" value="DEDD_Tnp_IS110"/>
    <property type="match status" value="1"/>
</dbReference>
<sequence length="355" mass="38386">MLIVLGADVHKKTHTFAAADANGTRLDGLTAPATRAGIAEALDWALHRWAGAERVWAVEDCRTYTRSLESSLAAADERIVRVPSALTARERGSARTRGKSDAIDALAVARAFLREDGLPGPSNDALARDLRLLSDRRDNIVAERTRCENQLRDLILVLDPEREPALRTLGRAGVRRDLRAWLEGLDGIAARFARELLAEVGTRTAAADALHKEIAALVKDTALRQVPGCGDISAARLIAQADGIGRFRSPAAFAMFNGTAPIPASSGRTTGRVRLNHAGDRRANAAIHRISITQIRLDGPGRDYYLACLARGKTRREALRCLKRRVSDTVYRALNADTHAPHATTATTTPVPQAA</sequence>
<dbReference type="PANTHER" id="PTHR33055:SF16">
    <property type="entry name" value="TRANSPOSASE FOR INSERTION SEQUENCE ELEMENT IS1547"/>
    <property type="match status" value="1"/>
</dbReference>
<dbReference type="RefSeq" id="WP_229231536.1">
    <property type="nucleotide sequence ID" value="NZ_AP024525.1"/>
</dbReference>
<dbReference type="PANTHER" id="PTHR33055">
    <property type="entry name" value="TRANSPOSASE FOR INSERTION SEQUENCE ELEMENT IS1111A"/>
    <property type="match status" value="1"/>
</dbReference>
<accession>A0ABN6FFF2</accession>
<organism evidence="3 4">
    <name type="scientific">Sinomonas cyclohexanicum</name>
    <name type="common">Corynebacterium cyclohexanicum</name>
    <dbReference type="NCBI Taxonomy" id="322009"/>
    <lineage>
        <taxon>Bacteria</taxon>
        <taxon>Bacillati</taxon>
        <taxon>Actinomycetota</taxon>
        <taxon>Actinomycetes</taxon>
        <taxon>Micrococcales</taxon>
        <taxon>Micrococcaceae</taxon>
        <taxon>Sinomonas</taxon>
    </lineage>
</organism>
<feature type="domain" description="Transposase IS110-like N-terminal" evidence="1">
    <location>
        <begin position="6"/>
        <end position="155"/>
    </location>
</feature>
<dbReference type="NCBIfam" id="NF033542">
    <property type="entry name" value="transpos_IS110"/>
    <property type="match status" value="1"/>
</dbReference>